<name>A0A0P0FKR3_BACT4</name>
<organism evidence="2 5">
    <name type="scientific">Bacteroides thetaiotaomicron</name>
    <dbReference type="NCBI Taxonomy" id="818"/>
    <lineage>
        <taxon>Bacteria</taxon>
        <taxon>Pseudomonadati</taxon>
        <taxon>Bacteroidota</taxon>
        <taxon>Bacteroidia</taxon>
        <taxon>Bacteroidales</taxon>
        <taxon>Bacteroidaceae</taxon>
        <taxon>Bacteroides</taxon>
    </lineage>
</organism>
<evidence type="ECO:0000313" key="3">
    <source>
        <dbReference type="EMBL" id="KAB4456099.1"/>
    </source>
</evidence>
<dbReference type="EMBL" id="WCRW01000007">
    <property type="protein sequence ID" value="KAB4456099.1"/>
    <property type="molecule type" value="Genomic_DNA"/>
</dbReference>
<protein>
    <submittedName>
        <fullName evidence="2">Uncharacterized protein</fullName>
    </submittedName>
</protein>
<feature type="transmembrane region" description="Helical" evidence="1">
    <location>
        <begin position="33"/>
        <end position="51"/>
    </location>
</feature>
<keyword evidence="1" id="KW-1133">Transmembrane helix</keyword>
<proteinExistence type="predicted"/>
<dbReference type="EMBL" id="WCSB01000006">
    <property type="protein sequence ID" value="KAB4453234.1"/>
    <property type="molecule type" value="Genomic_DNA"/>
</dbReference>
<comment type="caution">
    <text evidence="2">The sequence shown here is derived from an EMBL/GenBank/DDBJ whole genome shotgun (WGS) entry which is preliminary data.</text>
</comment>
<dbReference type="AlphaFoldDB" id="A0A0P0FKR3"/>
<evidence type="ECO:0000313" key="2">
    <source>
        <dbReference type="EMBL" id="KAB4453234.1"/>
    </source>
</evidence>
<keyword evidence="1" id="KW-0812">Transmembrane</keyword>
<sequence>MEQKNNKYYSYISEYYAANPTKFEKRKNNLKPVLYLGLAVVGAVLAIFPGLLPLAGWLVRTAGIIMTLVCLIAAYLNNFDIYNFQSGGKVKSLGVKKFKRDETNPAKIVEAFLSRNFEYLADLPGGRSEPVQLHIEEDATGREMYCLLTTYDSDSNIVGLADVITLSGNDYDDNIDLIKQMFKDEEDN</sequence>
<dbReference type="KEGG" id="btho:Btheta7330_04634"/>
<dbReference type="Proteomes" id="UP000460317">
    <property type="component" value="Unassembled WGS sequence"/>
</dbReference>
<evidence type="ECO:0000313" key="5">
    <source>
        <dbReference type="Proteomes" id="UP000460317"/>
    </source>
</evidence>
<reference evidence="4 5" key="1">
    <citation type="journal article" date="2019" name="Nat. Med.">
        <title>A library of human gut bacterial isolates paired with longitudinal multiomics data enables mechanistic microbiome research.</title>
        <authorList>
            <person name="Poyet M."/>
            <person name="Groussin M."/>
            <person name="Gibbons S.M."/>
            <person name="Avila-Pacheco J."/>
            <person name="Jiang X."/>
            <person name="Kearney S.M."/>
            <person name="Perrotta A.R."/>
            <person name="Berdy B."/>
            <person name="Zhao S."/>
            <person name="Lieberman T.D."/>
            <person name="Swanson P.K."/>
            <person name="Smith M."/>
            <person name="Roesemann S."/>
            <person name="Alexander J.E."/>
            <person name="Rich S.A."/>
            <person name="Livny J."/>
            <person name="Vlamakis H."/>
            <person name="Clish C."/>
            <person name="Bullock K."/>
            <person name="Deik A."/>
            <person name="Scott J."/>
            <person name="Pierce K.A."/>
            <person name="Xavier R.J."/>
            <person name="Alm E.J."/>
        </authorList>
    </citation>
    <scope>NUCLEOTIDE SEQUENCE [LARGE SCALE GENOMIC DNA]</scope>
    <source>
        <strain evidence="3 4">BIOML-A160</strain>
        <strain evidence="2 5">BIOML-A165</strain>
    </source>
</reference>
<evidence type="ECO:0000256" key="1">
    <source>
        <dbReference type="SAM" id="Phobius"/>
    </source>
</evidence>
<keyword evidence="1" id="KW-0472">Membrane</keyword>
<gene>
    <name evidence="3" type="ORF">GAN75_12330</name>
    <name evidence="2" type="ORF">GAN93_08910</name>
</gene>
<evidence type="ECO:0000313" key="4">
    <source>
        <dbReference type="Proteomes" id="UP000436825"/>
    </source>
</evidence>
<feature type="transmembrane region" description="Helical" evidence="1">
    <location>
        <begin position="57"/>
        <end position="76"/>
    </location>
</feature>
<dbReference type="RefSeq" id="WP_054959741.1">
    <property type="nucleotide sequence ID" value="NZ_CDQO01000382.1"/>
</dbReference>
<accession>A0A0P0FKR3</accession>
<dbReference type="Proteomes" id="UP000436825">
    <property type="component" value="Unassembled WGS sequence"/>
</dbReference>